<dbReference type="GO" id="GO:0005634">
    <property type="term" value="C:nucleus"/>
    <property type="evidence" value="ECO:0007669"/>
    <property type="project" value="TreeGrafter"/>
</dbReference>
<comment type="caution">
    <text evidence="3">The sequence shown here is derived from an EMBL/GenBank/DDBJ whole genome shotgun (WGS) entry which is preliminary data.</text>
</comment>
<feature type="region of interest" description="Disordered" evidence="2">
    <location>
        <begin position="131"/>
        <end position="162"/>
    </location>
</feature>
<comment type="similarity">
    <text evidence="1">Belongs to the rtf2 family.</text>
</comment>
<dbReference type="Pfam" id="PF04641">
    <property type="entry name" value="Rtf2"/>
    <property type="match status" value="1"/>
</dbReference>
<feature type="compositionally biased region" description="Gly residues" evidence="2">
    <location>
        <begin position="147"/>
        <end position="162"/>
    </location>
</feature>
<dbReference type="GO" id="GO:0006274">
    <property type="term" value="P:DNA replication termination"/>
    <property type="evidence" value="ECO:0007669"/>
    <property type="project" value="TreeGrafter"/>
</dbReference>
<feature type="region of interest" description="Disordered" evidence="2">
    <location>
        <begin position="264"/>
        <end position="320"/>
    </location>
</feature>
<dbReference type="InterPro" id="IPR006735">
    <property type="entry name" value="Rtf2"/>
</dbReference>
<dbReference type="InterPro" id="IPR027799">
    <property type="entry name" value="Rtf2_RING-finger"/>
</dbReference>
<evidence type="ECO:0000313" key="3">
    <source>
        <dbReference type="EMBL" id="KAG2499267.1"/>
    </source>
</evidence>
<gene>
    <name evidence="3" type="ORF">HYH03_002845</name>
</gene>
<dbReference type="PANTHER" id="PTHR12775:SF0">
    <property type="entry name" value="REPLICATION TERMINATION FACTOR 2"/>
    <property type="match status" value="1"/>
</dbReference>
<dbReference type="AlphaFoldDB" id="A0A835YCW0"/>
<reference evidence="3" key="1">
    <citation type="journal article" date="2020" name="bioRxiv">
        <title>Comparative genomics of Chlamydomonas.</title>
        <authorList>
            <person name="Craig R.J."/>
            <person name="Hasan A.R."/>
            <person name="Ness R.W."/>
            <person name="Keightley P.D."/>
        </authorList>
    </citation>
    <scope>NUCLEOTIDE SEQUENCE</scope>
    <source>
        <strain evidence="3">CCAP 11/70</strain>
    </source>
</reference>
<name>A0A835YCW0_9CHLO</name>
<evidence type="ECO:0000256" key="2">
    <source>
        <dbReference type="SAM" id="MobiDB-lite"/>
    </source>
</evidence>
<protein>
    <recommendedName>
        <fullName evidence="5">Replication termination factor 2</fullName>
    </recommendedName>
</protein>
<dbReference type="Proteomes" id="UP000612055">
    <property type="component" value="Unassembled WGS sequence"/>
</dbReference>
<dbReference type="PANTHER" id="PTHR12775">
    <property type="entry name" value="PROTEIN C20ORF43 HOMOLOG"/>
    <property type="match status" value="1"/>
</dbReference>
<sequence length="320" mass="31719">MGLDGGTLMSRSDILRRSSQRVADKDTSRSTRGGTVGRVADDSVEKSVASATAWSTCALSSQPLRDPIVACGLGRLYNKEAALQFLLAKKGVASKPEELLQYANQLRAANGALDHVSGMKDLLELHLTPAAPEHEGSGRSSAAAAGGAAGAGPSGAAGAGPSGGGNAPAWVCPVTLLPCERHPCSALRPCGHVLSDRAIRNLNPGGAGTSSAAAGGGGAGGCGSGGGDATCPVCGVPYTSTLPIHGTQEQVAALRERLRAEAERAAAAKAAKAAAGKGGKKRKAAGPAEAEAGAEADERVETEGGKAARSGSKDAEQRAG</sequence>
<dbReference type="OrthoDB" id="247013at2759"/>
<keyword evidence="4" id="KW-1185">Reference proteome</keyword>
<feature type="region of interest" description="Disordered" evidence="2">
    <location>
        <begin position="1"/>
        <end position="37"/>
    </location>
</feature>
<organism evidence="3 4">
    <name type="scientific">Edaphochlamys debaryana</name>
    <dbReference type="NCBI Taxonomy" id="47281"/>
    <lineage>
        <taxon>Eukaryota</taxon>
        <taxon>Viridiplantae</taxon>
        <taxon>Chlorophyta</taxon>
        <taxon>core chlorophytes</taxon>
        <taxon>Chlorophyceae</taxon>
        <taxon>CS clade</taxon>
        <taxon>Chlamydomonadales</taxon>
        <taxon>Chlamydomonadales incertae sedis</taxon>
        <taxon>Edaphochlamys</taxon>
    </lineage>
</organism>
<feature type="compositionally biased region" description="Basic and acidic residues" evidence="2">
    <location>
        <begin position="296"/>
        <end position="320"/>
    </location>
</feature>
<evidence type="ECO:0008006" key="5">
    <source>
        <dbReference type="Google" id="ProtNLM"/>
    </source>
</evidence>
<proteinExistence type="inferred from homology"/>
<evidence type="ECO:0000313" key="4">
    <source>
        <dbReference type="Proteomes" id="UP000612055"/>
    </source>
</evidence>
<dbReference type="CDD" id="cd16653">
    <property type="entry name" value="RING-like_Rtf2"/>
    <property type="match status" value="1"/>
</dbReference>
<accession>A0A835YCW0</accession>
<evidence type="ECO:0000256" key="1">
    <source>
        <dbReference type="ARBA" id="ARBA00009885"/>
    </source>
</evidence>
<dbReference type="EMBL" id="JAEHOE010000007">
    <property type="protein sequence ID" value="KAG2499267.1"/>
    <property type="molecule type" value="Genomic_DNA"/>
</dbReference>